<sequence length="288" mass="31794">MVYLVITTLIWAFSFGLIGTTLKGLDPLQIADTRLLLALLVFLPFLKLRQTSWQEKWQLTLIGAVQFGVMYTCYISAFSFLPSHLVALFSVLTPLYIVIINDLRQRCFSPWYLLATILSVIGAAVIKMGDIESSEIWVGFGLMQIANMAFAFGQVYYRDWKLARPHITDASVFGFLYLGASIFTILASLLISQQPPIPISATPTQWLVLVYLGVVASGLGFFFWNKGATQISVGVLAAFNNAVVPLAMFASLFVFGEANGGTTQELVRLSIGSLLIVMALWIAKRRAT</sequence>
<gene>
    <name evidence="8" type="ORF">C427_3906</name>
</gene>
<dbReference type="AlphaFoldDB" id="K7AAC5"/>
<feature type="transmembrane region" description="Helical" evidence="6">
    <location>
        <begin position="266"/>
        <end position="283"/>
    </location>
</feature>
<dbReference type="PANTHER" id="PTHR32322:SF2">
    <property type="entry name" value="EAMA DOMAIN-CONTAINING PROTEIN"/>
    <property type="match status" value="1"/>
</dbReference>
<dbReference type="OrthoDB" id="1412048at2"/>
<feature type="transmembrane region" description="Helical" evidence="6">
    <location>
        <begin position="204"/>
        <end position="224"/>
    </location>
</feature>
<dbReference type="KEGG" id="gps:C427_3906"/>
<dbReference type="EMBL" id="CP003837">
    <property type="protein sequence ID" value="AGH46011.1"/>
    <property type="molecule type" value="Genomic_DNA"/>
</dbReference>
<keyword evidence="5 6" id="KW-0472">Membrane</keyword>
<feature type="transmembrane region" description="Helical" evidence="6">
    <location>
        <begin position="29"/>
        <end position="46"/>
    </location>
</feature>
<dbReference type="Proteomes" id="UP000011864">
    <property type="component" value="Chromosome"/>
</dbReference>
<dbReference type="HOGENOM" id="CLU_085269_0_0_6"/>
<feature type="transmembrane region" description="Helical" evidence="6">
    <location>
        <begin position="231"/>
        <end position="254"/>
    </location>
</feature>
<protein>
    <recommendedName>
        <fullName evidence="7">EamA domain-containing protein</fullName>
    </recommendedName>
</protein>
<dbReference type="InterPro" id="IPR000620">
    <property type="entry name" value="EamA_dom"/>
</dbReference>
<evidence type="ECO:0000313" key="9">
    <source>
        <dbReference type="Proteomes" id="UP000011864"/>
    </source>
</evidence>
<evidence type="ECO:0000256" key="6">
    <source>
        <dbReference type="SAM" id="Phobius"/>
    </source>
</evidence>
<comment type="similarity">
    <text evidence="2">Belongs to the EamA transporter family.</text>
</comment>
<feature type="domain" description="EamA" evidence="7">
    <location>
        <begin position="2"/>
        <end position="126"/>
    </location>
</feature>
<evidence type="ECO:0000256" key="2">
    <source>
        <dbReference type="ARBA" id="ARBA00007362"/>
    </source>
</evidence>
<dbReference type="InterPro" id="IPR037185">
    <property type="entry name" value="EmrE-like"/>
</dbReference>
<feature type="transmembrane region" description="Helical" evidence="6">
    <location>
        <begin position="169"/>
        <end position="192"/>
    </location>
</feature>
<comment type="subcellular location">
    <subcellularLocation>
        <location evidence="1">Membrane</location>
        <topology evidence="1">Multi-pass membrane protein</topology>
    </subcellularLocation>
</comment>
<keyword evidence="3 6" id="KW-0812">Transmembrane</keyword>
<dbReference type="PANTHER" id="PTHR32322">
    <property type="entry name" value="INNER MEMBRANE TRANSPORTER"/>
    <property type="match status" value="1"/>
</dbReference>
<name>K7AAC5_9ALTE</name>
<evidence type="ECO:0000256" key="4">
    <source>
        <dbReference type="ARBA" id="ARBA00022989"/>
    </source>
</evidence>
<evidence type="ECO:0000256" key="1">
    <source>
        <dbReference type="ARBA" id="ARBA00004141"/>
    </source>
</evidence>
<feature type="domain" description="EamA" evidence="7">
    <location>
        <begin position="166"/>
        <end position="277"/>
    </location>
</feature>
<keyword evidence="4 6" id="KW-1133">Transmembrane helix</keyword>
<proteinExistence type="inferred from homology"/>
<evidence type="ECO:0000313" key="8">
    <source>
        <dbReference type="EMBL" id="AGH46011.1"/>
    </source>
</evidence>
<dbReference type="Pfam" id="PF00892">
    <property type="entry name" value="EamA"/>
    <property type="match status" value="2"/>
</dbReference>
<feature type="transmembrane region" description="Helical" evidence="6">
    <location>
        <begin position="58"/>
        <end position="77"/>
    </location>
</feature>
<feature type="transmembrane region" description="Helical" evidence="6">
    <location>
        <begin position="136"/>
        <end position="157"/>
    </location>
</feature>
<dbReference type="STRING" id="1129794.C427_3906"/>
<dbReference type="RefSeq" id="WP_007637982.1">
    <property type="nucleotide sequence ID" value="NC_020514.1"/>
</dbReference>
<dbReference type="eggNOG" id="COG0697">
    <property type="taxonomic scope" value="Bacteria"/>
</dbReference>
<dbReference type="InterPro" id="IPR050638">
    <property type="entry name" value="AA-Vitamin_Transporters"/>
</dbReference>
<accession>K7AAC5</accession>
<reference evidence="8 9" key="1">
    <citation type="journal article" date="2013" name="Genome Announc.">
        <title>Complete Genome Sequence of Glaciecola psychrophila Strain 170T.</title>
        <authorList>
            <person name="Yin J."/>
            <person name="Chen J."/>
            <person name="Liu G."/>
            <person name="Yu Y."/>
            <person name="Song L."/>
            <person name="Wang X."/>
            <person name="Qu X."/>
        </authorList>
    </citation>
    <scope>NUCLEOTIDE SEQUENCE [LARGE SCALE GENOMIC DNA]</scope>
    <source>
        <strain evidence="8 9">170</strain>
    </source>
</reference>
<dbReference type="GO" id="GO:0016020">
    <property type="term" value="C:membrane"/>
    <property type="evidence" value="ECO:0007669"/>
    <property type="project" value="UniProtKB-SubCell"/>
</dbReference>
<organism evidence="8 9">
    <name type="scientific">Paraglaciecola psychrophila 170</name>
    <dbReference type="NCBI Taxonomy" id="1129794"/>
    <lineage>
        <taxon>Bacteria</taxon>
        <taxon>Pseudomonadati</taxon>
        <taxon>Pseudomonadota</taxon>
        <taxon>Gammaproteobacteria</taxon>
        <taxon>Alteromonadales</taxon>
        <taxon>Alteromonadaceae</taxon>
        <taxon>Paraglaciecola</taxon>
    </lineage>
</organism>
<evidence type="ECO:0000259" key="7">
    <source>
        <dbReference type="Pfam" id="PF00892"/>
    </source>
</evidence>
<dbReference type="SUPFAM" id="SSF103481">
    <property type="entry name" value="Multidrug resistance efflux transporter EmrE"/>
    <property type="match status" value="2"/>
</dbReference>
<dbReference type="PATRIC" id="fig|1129794.4.peg.3890"/>
<feature type="transmembrane region" description="Helical" evidence="6">
    <location>
        <begin position="111"/>
        <end position="130"/>
    </location>
</feature>
<feature type="transmembrane region" description="Helical" evidence="6">
    <location>
        <begin position="83"/>
        <end position="99"/>
    </location>
</feature>
<evidence type="ECO:0000256" key="3">
    <source>
        <dbReference type="ARBA" id="ARBA00022692"/>
    </source>
</evidence>
<evidence type="ECO:0000256" key="5">
    <source>
        <dbReference type="ARBA" id="ARBA00023136"/>
    </source>
</evidence>
<keyword evidence="9" id="KW-1185">Reference proteome</keyword>